<dbReference type="GO" id="GO:0005886">
    <property type="term" value="C:plasma membrane"/>
    <property type="evidence" value="ECO:0007669"/>
    <property type="project" value="TreeGrafter"/>
</dbReference>
<dbReference type="InterPro" id="IPR010872">
    <property type="entry name" value="MDMPI_C-term_domain"/>
</dbReference>
<evidence type="ECO:0000259" key="1">
    <source>
        <dbReference type="Pfam" id="PF07398"/>
    </source>
</evidence>
<name>A0A543AR57_9ACTN</name>
<dbReference type="InterPro" id="IPR017517">
    <property type="entry name" value="Maleyloyr_isom"/>
</dbReference>
<dbReference type="NCBIfam" id="TIGR03083">
    <property type="entry name" value="maleylpyruvate isomerase family mycothiol-dependent enzyme"/>
    <property type="match status" value="1"/>
</dbReference>
<dbReference type="EMBL" id="VFOW01000001">
    <property type="protein sequence ID" value="TQL75044.1"/>
    <property type="molecule type" value="Genomic_DNA"/>
</dbReference>
<sequence>MTEQVTAGLIMLDVMPTDHPMGLSELAAGVVDQTRRLSAVVRDADLATDIPTCPGWNLATLTRHVGGVHRWADRVVRDRASSPVFHDGVDDASGDTDVSPDELADWLDDGAVALAAALEDAGPDTPIWTIAPGGTAVFWARRSLHDTVLHRADAEFATGGRFTVAPAIAADGIDEWVASSTLVQAYASAQRYRDLIREGRAIRLRAVGDSPVKHWLIDLGADPMTWRHGDEAATVTISGSPTDLLLLLYRRDAHAAATIDGDAKLWWRFRYDAADWLRR</sequence>
<dbReference type="OrthoDB" id="3671213at2"/>
<dbReference type="InParanoid" id="A0A543AR57"/>
<protein>
    <submittedName>
        <fullName evidence="3">Uncharacterized protein (TIGR03083 family)</fullName>
    </submittedName>
</protein>
<keyword evidence="4" id="KW-1185">Reference proteome</keyword>
<evidence type="ECO:0000259" key="2">
    <source>
        <dbReference type="Pfam" id="PF11716"/>
    </source>
</evidence>
<dbReference type="SUPFAM" id="SSF109854">
    <property type="entry name" value="DinB/YfiT-like putative metalloenzymes"/>
    <property type="match status" value="1"/>
</dbReference>
<accession>A0A543AR57</accession>
<organism evidence="3 4">
    <name type="scientific">Stackebrandtia endophytica</name>
    <dbReference type="NCBI Taxonomy" id="1496996"/>
    <lineage>
        <taxon>Bacteria</taxon>
        <taxon>Bacillati</taxon>
        <taxon>Actinomycetota</taxon>
        <taxon>Actinomycetes</taxon>
        <taxon>Glycomycetales</taxon>
        <taxon>Glycomycetaceae</taxon>
        <taxon>Stackebrandtia</taxon>
    </lineage>
</organism>
<dbReference type="Pfam" id="PF07398">
    <property type="entry name" value="MDMPI_C"/>
    <property type="match status" value="1"/>
</dbReference>
<reference evidence="3 4" key="1">
    <citation type="submission" date="2019-06" db="EMBL/GenBank/DDBJ databases">
        <title>Sequencing the genomes of 1000 actinobacteria strains.</title>
        <authorList>
            <person name="Klenk H.-P."/>
        </authorList>
    </citation>
    <scope>NUCLEOTIDE SEQUENCE [LARGE SCALE GENOMIC DNA]</scope>
    <source>
        <strain evidence="3 4">DSM 45928</strain>
    </source>
</reference>
<dbReference type="PANTHER" id="PTHR40758">
    <property type="entry name" value="CONSERVED PROTEIN"/>
    <property type="match status" value="1"/>
</dbReference>
<dbReference type="InterPro" id="IPR034660">
    <property type="entry name" value="DinB/YfiT-like"/>
</dbReference>
<proteinExistence type="predicted"/>
<evidence type="ECO:0000313" key="3">
    <source>
        <dbReference type="EMBL" id="TQL75044.1"/>
    </source>
</evidence>
<feature type="domain" description="MDMPI C-terminal" evidence="1">
    <location>
        <begin position="168"/>
        <end position="266"/>
    </location>
</feature>
<dbReference type="Pfam" id="PF11716">
    <property type="entry name" value="MDMPI_N"/>
    <property type="match status" value="1"/>
</dbReference>
<feature type="domain" description="Mycothiol-dependent maleylpyruvate isomerase metal-binding" evidence="2">
    <location>
        <begin position="31"/>
        <end position="154"/>
    </location>
</feature>
<dbReference type="AlphaFoldDB" id="A0A543AR57"/>
<dbReference type="InterPro" id="IPR024344">
    <property type="entry name" value="MDMPI_metal-binding"/>
</dbReference>
<dbReference type="GO" id="GO:0046872">
    <property type="term" value="F:metal ion binding"/>
    <property type="evidence" value="ECO:0007669"/>
    <property type="project" value="InterPro"/>
</dbReference>
<dbReference type="PANTHER" id="PTHR40758:SF1">
    <property type="entry name" value="CONSERVED PROTEIN"/>
    <property type="match status" value="1"/>
</dbReference>
<gene>
    <name evidence="3" type="ORF">FB566_0536</name>
</gene>
<evidence type="ECO:0000313" key="4">
    <source>
        <dbReference type="Proteomes" id="UP000317043"/>
    </source>
</evidence>
<comment type="caution">
    <text evidence="3">The sequence shown here is derived from an EMBL/GenBank/DDBJ whole genome shotgun (WGS) entry which is preliminary data.</text>
</comment>
<dbReference type="Proteomes" id="UP000317043">
    <property type="component" value="Unassembled WGS sequence"/>
</dbReference>